<organism evidence="3 4">
    <name type="scientific">Acidithiobacillus ferrivorans SS3</name>
    <dbReference type="NCBI Taxonomy" id="743299"/>
    <lineage>
        <taxon>Bacteria</taxon>
        <taxon>Pseudomonadati</taxon>
        <taxon>Pseudomonadota</taxon>
        <taxon>Acidithiobacillia</taxon>
        <taxon>Acidithiobacillales</taxon>
        <taxon>Acidithiobacillaceae</taxon>
        <taxon>Acidithiobacillus</taxon>
    </lineage>
</organism>
<dbReference type="KEGG" id="afi:Acife_1588"/>
<dbReference type="GO" id="GO:0016020">
    <property type="term" value="C:membrane"/>
    <property type="evidence" value="ECO:0007669"/>
    <property type="project" value="InterPro"/>
</dbReference>
<feature type="repeat" description="TPR" evidence="1">
    <location>
        <begin position="366"/>
        <end position="399"/>
    </location>
</feature>
<dbReference type="PANTHER" id="PTHR23082">
    <property type="entry name" value="TRANSCRIPTION INITIATION FACTOR IIIC TFIIIC , POLYPEPTIDE 3-RELATED"/>
    <property type="match status" value="1"/>
</dbReference>
<dbReference type="Proteomes" id="UP000009220">
    <property type="component" value="Chromosome"/>
</dbReference>
<evidence type="ECO:0000313" key="3">
    <source>
        <dbReference type="EMBL" id="AEM47723.1"/>
    </source>
</evidence>
<evidence type="ECO:0000313" key="4">
    <source>
        <dbReference type="Proteomes" id="UP000009220"/>
    </source>
</evidence>
<dbReference type="Gene3D" id="1.25.40.10">
    <property type="entry name" value="Tetratricopeptide repeat domain"/>
    <property type="match status" value="4"/>
</dbReference>
<dbReference type="Pfam" id="PF14559">
    <property type="entry name" value="TPR_19"/>
    <property type="match status" value="1"/>
</dbReference>
<keyword evidence="1" id="KW-0802">TPR repeat</keyword>
<dbReference type="AlphaFoldDB" id="G0JSC6"/>
<dbReference type="PRINTS" id="PR01441">
    <property type="entry name" value="CELLSNTHASEC"/>
</dbReference>
<proteinExistence type="predicted"/>
<feature type="signal peptide" evidence="2">
    <location>
        <begin position="1"/>
        <end position="27"/>
    </location>
</feature>
<dbReference type="GO" id="GO:0000127">
    <property type="term" value="C:transcription factor TFIIIC complex"/>
    <property type="evidence" value="ECO:0007669"/>
    <property type="project" value="TreeGrafter"/>
</dbReference>
<dbReference type="InterPro" id="IPR003921">
    <property type="entry name" value="Cell_synth_C"/>
</dbReference>
<gene>
    <name evidence="3" type="ORF">Acife_1588</name>
</gene>
<dbReference type="STRING" id="743299.Acife_1588"/>
<dbReference type="PANTHER" id="PTHR23082:SF0">
    <property type="entry name" value="GENERAL TRANSCRIPTION FACTOR 3C POLYPEPTIDE 3"/>
    <property type="match status" value="1"/>
</dbReference>
<protein>
    <submittedName>
        <fullName evidence="3">Tetratricopeptide TPR_1 repeat-containing protein</fullName>
    </submittedName>
</protein>
<dbReference type="InterPro" id="IPR019734">
    <property type="entry name" value="TPR_rpt"/>
</dbReference>
<dbReference type="SUPFAM" id="SSF48452">
    <property type="entry name" value="TPR-like"/>
    <property type="match status" value="3"/>
</dbReference>
<keyword evidence="2" id="KW-0732">Signal</keyword>
<dbReference type="HOGENOM" id="CLU_354000_0_0_6"/>
<dbReference type="SMART" id="SM00028">
    <property type="entry name" value="TPR"/>
    <property type="match status" value="10"/>
</dbReference>
<dbReference type="GO" id="GO:0006011">
    <property type="term" value="P:UDP-alpha-D-glucose metabolic process"/>
    <property type="evidence" value="ECO:0007669"/>
    <property type="project" value="InterPro"/>
</dbReference>
<dbReference type="RefSeq" id="WP_014028979.1">
    <property type="nucleotide sequence ID" value="NC_015942.1"/>
</dbReference>
<dbReference type="PROSITE" id="PS50005">
    <property type="entry name" value="TPR"/>
    <property type="match status" value="1"/>
</dbReference>
<dbReference type="GO" id="GO:0006383">
    <property type="term" value="P:transcription by RNA polymerase III"/>
    <property type="evidence" value="ECO:0007669"/>
    <property type="project" value="InterPro"/>
</dbReference>
<accession>G0JSC6</accession>
<dbReference type="Pfam" id="PF13432">
    <property type="entry name" value="TPR_16"/>
    <property type="match status" value="2"/>
</dbReference>
<feature type="chain" id="PRO_5003401066" evidence="2">
    <location>
        <begin position="28"/>
        <end position="793"/>
    </location>
</feature>
<dbReference type="EMBL" id="CP002985">
    <property type="protein sequence ID" value="AEM47723.1"/>
    <property type="molecule type" value="Genomic_DNA"/>
</dbReference>
<evidence type="ECO:0000256" key="2">
    <source>
        <dbReference type="SAM" id="SignalP"/>
    </source>
</evidence>
<sequence>MAASQKLTHGKLAVLVLLSLLSSGAWAGSDIQFLQQKAIYWQNHGRSDLAANTWDQLLLVDPNNPDALAALAMIADQSGQKQKAIDYLDRLKSVAPQSPDIARIAAAMSVSPQRGRLLQQAATLLARNAYAAAVSAYDQALQGKPVPPDLAAGYFNALANVPGGRPRAIFMLQELVKTQHQDPQYALVLGQLLTYAPDSRTKGIDLLAHLAEEGHGAMRESARQSWRQALVWEGAAPAAIPLLRAYLQRYPDAILAAQLKKAEAAATAVRMGAVQRAISAQQASLLIRERAGYAALHVGRLKESEQIFTKLLRAHPQNWHYLEALADIHLAAHQFPDAINAYQQEEAIAPADQRPAIAKKIQLARRYATLHLASNAANSGEYDMAIHYYRRVLNGSPNNIVALEGLAGAYVAQQKYPEAIALYRKGVISEPHKASLWISLIGVLHSAGQDDAALEAARSIPTVVRSAAEKEAGYWAVIGGAYAGLKDYVQARAAFQKATRIGVGASPALRLQLAWVLYNSGAYDALQHILDQIKGQPLTPDQQEQLKKLTVLSAKQKANAAVKSNDYRRARAILQTLSAKYPGDPVIQRAITNIRLLEAWQLYRDKDDQQLYALLMRLRITANLTASQQQQLQEIFRYGADREAGAFISGKHYRAAAAIYHNMIQLFPEMPHYTRQLANVYLAAGQSRDAYRLFRHVGPGNTPGSYAEAVSAAFAAHALDQAWQWAQKGLSFWPDNPALLELAAQLADARGNPVSALAYYQELLHQMPSGTRRPAAISPAITVAEPMPPFAGD</sequence>
<dbReference type="eggNOG" id="COG0457">
    <property type="taxonomic scope" value="Bacteria"/>
</dbReference>
<reference evidence="3 4" key="1">
    <citation type="journal article" date="2011" name="J. Bacteriol.">
        <title>Draft genome of the psychrotolerant acidophile Acidithiobacillus ferrivorans SS3.</title>
        <authorList>
            <person name="Liljeqvist M."/>
            <person name="Valdes J."/>
            <person name="Holmes D.S."/>
            <person name="Dopson M."/>
        </authorList>
    </citation>
    <scope>NUCLEOTIDE SEQUENCE [LARGE SCALE GENOMIC DNA]</scope>
    <source>
        <strain evidence="3 4">SS3</strain>
    </source>
</reference>
<name>G0JSC6_9PROT</name>
<dbReference type="InterPro" id="IPR039340">
    <property type="entry name" value="Tfc4/TFIIIC-102/Sfc4"/>
</dbReference>
<dbReference type="InterPro" id="IPR011990">
    <property type="entry name" value="TPR-like_helical_dom_sf"/>
</dbReference>
<evidence type="ECO:0000256" key="1">
    <source>
        <dbReference type="PROSITE-ProRule" id="PRU00339"/>
    </source>
</evidence>